<accession>A0AAU8JV06</accession>
<dbReference type="KEGG" id="kcm:ABWK59_15110"/>
<feature type="compositionally biased region" description="Low complexity" evidence="1">
    <location>
        <begin position="183"/>
        <end position="195"/>
    </location>
</feature>
<dbReference type="RefSeq" id="WP_354641097.1">
    <property type="nucleotide sequence ID" value="NZ_CP159872.1"/>
</dbReference>
<feature type="compositionally biased region" description="Gly residues" evidence="1">
    <location>
        <begin position="92"/>
        <end position="103"/>
    </location>
</feature>
<dbReference type="EMBL" id="CP159872">
    <property type="protein sequence ID" value="XCM80157.1"/>
    <property type="molecule type" value="Genomic_DNA"/>
</dbReference>
<dbReference type="AlphaFoldDB" id="A0AAU8JV06"/>
<sequence length="195" mass="19840">MSYELHALIADADLIHVVAAEVPVAQVVRLEQGLALIPMTERLYAALHQESADPAPGFRVFPGGFARRLSAWSKAGPIAYVETERADTAPGGSSGSGSGGSDGSDGDATGERTDGGGDAGDVRTGVQRAAVWEDGRLTLGPLNLPEAALPPAEGTPLARALRLLGAGPGEAGDESDAVGLGLGLRRQPGGRLERA</sequence>
<feature type="region of interest" description="Disordered" evidence="1">
    <location>
        <begin position="168"/>
        <end position="195"/>
    </location>
</feature>
<evidence type="ECO:0000256" key="1">
    <source>
        <dbReference type="SAM" id="MobiDB-lite"/>
    </source>
</evidence>
<proteinExistence type="predicted"/>
<gene>
    <name evidence="2" type="ORF">ABWK59_15110</name>
</gene>
<evidence type="ECO:0000313" key="2">
    <source>
        <dbReference type="EMBL" id="XCM80157.1"/>
    </source>
</evidence>
<organism evidence="2">
    <name type="scientific">Kitasatospora camelliae</name>
    <dbReference type="NCBI Taxonomy" id="3156397"/>
    <lineage>
        <taxon>Bacteria</taxon>
        <taxon>Bacillati</taxon>
        <taxon>Actinomycetota</taxon>
        <taxon>Actinomycetes</taxon>
        <taxon>Kitasatosporales</taxon>
        <taxon>Streptomycetaceae</taxon>
        <taxon>Kitasatospora</taxon>
    </lineage>
</organism>
<reference evidence="2" key="1">
    <citation type="submission" date="2024-06" db="EMBL/GenBank/DDBJ databases">
        <title>The genome sequences of Kitasatospora sp. strain HUAS MG31.</title>
        <authorList>
            <person name="Mo P."/>
        </authorList>
    </citation>
    <scope>NUCLEOTIDE SEQUENCE</scope>
    <source>
        <strain evidence="2">HUAS MG31</strain>
    </source>
</reference>
<feature type="region of interest" description="Disordered" evidence="1">
    <location>
        <begin position="83"/>
        <end position="123"/>
    </location>
</feature>
<protein>
    <submittedName>
        <fullName evidence="2">Uncharacterized protein</fullName>
    </submittedName>
</protein>
<name>A0AAU8JV06_9ACTN</name>